<dbReference type="InterPro" id="IPR044084">
    <property type="entry name" value="AvModA-like_subst-bd"/>
</dbReference>
<dbReference type="PANTHER" id="PTHR30632:SF14">
    <property type="entry name" value="TUNGSTATE_MOLYBDATE_CHROMATE-BINDING PROTEIN MODA"/>
    <property type="match status" value="1"/>
</dbReference>
<dbReference type="SUPFAM" id="SSF53850">
    <property type="entry name" value="Periplasmic binding protein-like II"/>
    <property type="match status" value="1"/>
</dbReference>
<comment type="similarity">
    <text evidence="1">Belongs to the bacterial solute-binding protein ModA family.</text>
</comment>
<organism evidence="5 6">
    <name type="scientific">Psychromonas marina</name>
    <dbReference type="NCBI Taxonomy" id="88364"/>
    <lineage>
        <taxon>Bacteria</taxon>
        <taxon>Pseudomonadati</taxon>
        <taxon>Pseudomonadota</taxon>
        <taxon>Gammaproteobacteria</taxon>
        <taxon>Alteromonadales</taxon>
        <taxon>Psychromonadaceae</taxon>
        <taxon>Psychromonas</taxon>
    </lineage>
</organism>
<reference evidence="6" key="1">
    <citation type="journal article" date="2019" name="Int. J. Syst. Evol. Microbiol.">
        <title>The Global Catalogue of Microorganisms (GCM) 10K type strain sequencing project: providing services to taxonomists for standard genome sequencing and annotation.</title>
        <authorList>
            <consortium name="The Broad Institute Genomics Platform"/>
            <consortium name="The Broad Institute Genome Sequencing Center for Infectious Disease"/>
            <person name="Wu L."/>
            <person name="Ma J."/>
        </authorList>
    </citation>
    <scope>NUCLEOTIDE SEQUENCE [LARGE SCALE GENOMIC DNA]</scope>
    <source>
        <strain evidence="6">NBRC 103166</strain>
    </source>
</reference>
<dbReference type="Pfam" id="PF13531">
    <property type="entry name" value="SBP_bac_11"/>
    <property type="match status" value="1"/>
</dbReference>
<keyword evidence="6" id="KW-1185">Reference proteome</keyword>
<accession>A0ABQ6E4Z4</accession>
<dbReference type="Gene3D" id="3.40.190.10">
    <property type="entry name" value="Periplasmic binding protein-like II"/>
    <property type="match status" value="2"/>
</dbReference>
<evidence type="ECO:0000256" key="4">
    <source>
        <dbReference type="SAM" id="SignalP"/>
    </source>
</evidence>
<comment type="caution">
    <text evidence="5">The sequence shown here is derived from an EMBL/GenBank/DDBJ whole genome shotgun (WGS) entry which is preliminary data.</text>
</comment>
<evidence type="ECO:0000313" key="6">
    <source>
        <dbReference type="Proteomes" id="UP001157353"/>
    </source>
</evidence>
<evidence type="ECO:0000256" key="1">
    <source>
        <dbReference type="ARBA" id="ARBA00009175"/>
    </source>
</evidence>
<dbReference type="NCBIfam" id="TIGR01256">
    <property type="entry name" value="modA"/>
    <property type="match status" value="1"/>
</dbReference>
<dbReference type="InterPro" id="IPR050682">
    <property type="entry name" value="ModA/WtpA"/>
</dbReference>
<dbReference type="RefSeq" id="WP_284205633.1">
    <property type="nucleotide sequence ID" value="NZ_BSPQ01000026.1"/>
</dbReference>
<sequence length="251" mass="27328">MKKLKILMASSLLLSCSLTFAGEVNIAVAGNFFRPLQALARDFEYQSGDKVNIAVGSSGKLYAQISNGAPFEIFLSADQQRASKLVENRLAVKGSQYTYAKGKLVLWSSDPNVVDNQGKRLISPHLKRLAIANPKVAPYGEEALNVLKSLGIYEQLQEKIVFGQSIGQAFQYVSSSSIKQGIIALSQVTRGGEINEGSAWIIPSDLYQPIQQDVVLLNKGKSNPVAIAFLTYLKTADALKIIHSFGYEVDV</sequence>
<name>A0ABQ6E4Z4_9GAMM</name>
<evidence type="ECO:0000256" key="3">
    <source>
        <dbReference type="ARBA" id="ARBA00022729"/>
    </source>
</evidence>
<evidence type="ECO:0000256" key="2">
    <source>
        <dbReference type="ARBA" id="ARBA00022723"/>
    </source>
</evidence>
<dbReference type="PANTHER" id="PTHR30632">
    <property type="entry name" value="MOLYBDATE-BINDING PERIPLASMIC PROTEIN"/>
    <property type="match status" value="1"/>
</dbReference>
<dbReference type="PIRSF" id="PIRSF004846">
    <property type="entry name" value="ModA"/>
    <property type="match status" value="1"/>
</dbReference>
<keyword evidence="2" id="KW-0479">Metal-binding</keyword>
<protein>
    <submittedName>
        <fullName evidence="5">Molybdate ABC transporter substrate-binding protein</fullName>
    </submittedName>
</protein>
<dbReference type="PROSITE" id="PS51257">
    <property type="entry name" value="PROKAR_LIPOPROTEIN"/>
    <property type="match status" value="1"/>
</dbReference>
<dbReference type="InterPro" id="IPR005950">
    <property type="entry name" value="ModA"/>
</dbReference>
<feature type="signal peptide" evidence="4">
    <location>
        <begin position="1"/>
        <end position="21"/>
    </location>
</feature>
<gene>
    <name evidence="5" type="primary">modB_2</name>
    <name evidence="5" type="ORF">GCM10007916_35990</name>
</gene>
<evidence type="ECO:0000313" key="5">
    <source>
        <dbReference type="EMBL" id="GLS92527.1"/>
    </source>
</evidence>
<feature type="chain" id="PRO_5046772918" evidence="4">
    <location>
        <begin position="22"/>
        <end position="251"/>
    </location>
</feature>
<keyword evidence="3 4" id="KW-0732">Signal</keyword>
<dbReference type="Proteomes" id="UP001157353">
    <property type="component" value="Unassembled WGS sequence"/>
</dbReference>
<dbReference type="CDD" id="cd13539">
    <property type="entry name" value="PBP2_AvModA"/>
    <property type="match status" value="1"/>
</dbReference>
<dbReference type="EMBL" id="BSPQ01000026">
    <property type="protein sequence ID" value="GLS92527.1"/>
    <property type="molecule type" value="Genomic_DNA"/>
</dbReference>
<proteinExistence type="inferred from homology"/>